<gene>
    <name evidence="1" type="ORF">MRATA1EN22A_LOCUS26771</name>
</gene>
<sequence>SRRRAAFSPHRGPSEDARPISGTRDDSRWASGSQGEEPSQPASRSPSSKPRSNAARGPRVWDVAAAGARPGSQ</sequence>
<dbReference type="Proteomes" id="UP001162501">
    <property type="component" value="Chromosome 7"/>
</dbReference>
<feature type="non-terminal residue" evidence="1">
    <location>
        <position position="73"/>
    </location>
</feature>
<organism evidence="1 2">
    <name type="scientific">Rangifer tarandus platyrhynchus</name>
    <name type="common">Svalbard reindeer</name>
    <dbReference type="NCBI Taxonomy" id="3082113"/>
    <lineage>
        <taxon>Eukaryota</taxon>
        <taxon>Metazoa</taxon>
        <taxon>Chordata</taxon>
        <taxon>Craniata</taxon>
        <taxon>Vertebrata</taxon>
        <taxon>Euteleostomi</taxon>
        <taxon>Mammalia</taxon>
        <taxon>Eutheria</taxon>
        <taxon>Laurasiatheria</taxon>
        <taxon>Artiodactyla</taxon>
        <taxon>Ruminantia</taxon>
        <taxon>Pecora</taxon>
        <taxon>Cervidae</taxon>
        <taxon>Odocoileinae</taxon>
        <taxon>Rangifer</taxon>
    </lineage>
</organism>
<proteinExistence type="predicted"/>
<feature type="non-terminal residue" evidence="1">
    <location>
        <position position="1"/>
    </location>
</feature>
<accession>A0AC60A4R6</accession>
<protein>
    <submittedName>
        <fullName evidence="1">Uncharacterized protein</fullName>
    </submittedName>
</protein>
<reference evidence="1" key="2">
    <citation type="submission" date="2025-03" db="EMBL/GenBank/DDBJ databases">
        <authorList>
            <consortium name="ELIXIR-Norway"/>
            <consortium name="Elixir Norway"/>
        </authorList>
    </citation>
    <scope>NUCLEOTIDE SEQUENCE</scope>
</reference>
<evidence type="ECO:0000313" key="2">
    <source>
        <dbReference type="Proteomes" id="UP001162501"/>
    </source>
</evidence>
<reference evidence="1" key="1">
    <citation type="submission" date="2023-05" db="EMBL/GenBank/DDBJ databases">
        <authorList>
            <consortium name="ELIXIR-Norway"/>
        </authorList>
    </citation>
    <scope>NUCLEOTIDE SEQUENCE</scope>
</reference>
<dbReference type="EMBL" id="OX596091">
    <property type="protein sequence ID" value="CAN0555041.1"/>
    <property type="molecule type" value="Genomic_DNA"/>
</dbReference>
<evidence type="ECO:0000313" key="1">
    <source>
        <dbReference type="EMBL" id="CAN0555041.1"/>
    </source>
</evidence>
<name>A0AC60A4R6_RANTA</name>